<feature type="region of interest" description="Disordered" evidence="6">
    <location>
        <begin position="284"/>
        <end position="405"/>
    </location>
</feature>
<evidence type="ECO:0000313" key="8">
    <source>
        <dbReference type="EMBL" id="KAK6117630.1"/>
    </source>
</evidence>
<feature type="region of interest" description="Disordered" evidence="6">
    <location>
        <begin position="764"/>
        <end position="795"/>
    </location>
</feature>
<accession>A0ABR0U637</accession>
<keyword evidence="3" id="KW-0547">Nucleotide-binding</keyword>
<protein>
    <recommendedName>
        <fullName evidence="7">Protein kinase domain-containing protein</fullName>
    </recommendedName>
</protein>
<dbReference type="PANTHER" id="PTHR48016">
    <property type="entry name" value="MAP KINASE KINASE KINASE SSK2-RELATED-RELATED"/>
    <property type="match status" value="1"/>
</dbReference>
<feature type="compositionally biased region" description="Low complexity" evidence="6">
    <location>
        <begin position="769"/>
        <end position="792"/>
    </location>
</feature>
<feature type="compositionally biased region" description="Polar residues" evidence="6">
    <location>
        <begin position="325"/>
        <end position="335"/>
    </location>
</feature>
<evidence type="ECO:0000256" key="4">
    <source>
        <dbReference type="ARBA" id="ARBA00022777"/>
    </source>
</evidence>
<feature type="compositionally biased region" description="Low complexity" evidence="6">
    <location>
        <begin position="203"/>
        <end position="218"/>
    </location>
</feature>
<feature type="compositionally biased region" description="Low complexity" evidence="6">
    <location>
        <begin position="284"/>
        <end position="295"/>
    </location>
</feature>
<comment type="caution">
    <text evidence="8">The sequence shown here is derived from an EMBL/GenBank/DDBJ whole genome shotgun (WGS) entry which is preliminary data.</text>
</comment>
<sequence>MPSWWGKSSSKEAKKKTTKESFIDTLHKKFKSPESKSSNRSGGSRRRSSDTVSERGSQSRAQSRSPSPSKNVARCQSFAERPQAQPLPVPGLRPANVNRTDSGISESAKPKLERVSKPSLFLPLPRPACIRRRLDPADLDGELAVASISSECSIESDDPADSRQRSPLANDYDIGCRTAAGSPTSISVKDHSTVAPLISRESPVPVNLSSNKNVSSSPPRRRPFNGQMANLQVPQHGALFSAPDSSMSSPSRSPMRASGYDQVTSTGFTAGRLYTDFPFLGSGQCSSPGSGQTSGHNSMGGDMSGQLFWQPSRGSPEYSPIPSPRMTSPGPSSRIHSGAVTPLHPRAGGGYSESQSNWPEDAKQQSHRLPLPPITISNSSPFPHQNSAVTSPSVPRSPARAENLMSPGSRWKKGSCLVRNIWTCLCCETGEMCAMKEVTLFSDDAKSKESAKQLGQEIALLSRLRHPNIVQYYGSETVGDRLYIYLEYVSGGSIHKILQEYGKLGESAIRSYTQQILSGLAYLHAKNTVHRDIKGANILVDPNGRVKLADFGMAKHITGQSCPLSFKGSPYWMAPEVIRNSNGCSLAVDIWSLGCTVLEMATSKPPWSQYEGVCTLDSDSRIDFLSLRCACVAAMFKIGNSKELPTIPDSLSDEGKDFVRLCLKRNPLHRPTAAQLLEHSFVKTAAPLEKQIPSPTSSDHPAMTTAVKSPGVGNARILQQPDTERLAIHSSRISKSNFHSSDIYIPRNISCPVSPIGSPLLHPRSPQYLSGRMSPSPISSPRTTSGSSTPLTGGIGAIPFHNQPMLSQEGFGNLQPSPCVNSPSYWDSDILRGAHSGSHAFRELTSYDNDALGKQFGKAINGELYDRQSVLADRVAQQLLRDPVKLNQSLDLSPSSALACNRLTGL</sequence>
<feature type="domain" description="Protein kinase" evidence="7">
    <location>
        <begin position="399"/>
        <end position="682"/>
    </location>
</feature>
<organism evidence="8 9">
    <name type="scientific">Rehmannia glutinosa</name>
    <name type="common">Chinese foxglove</name>
    <dbReference type="NCBI Taxonomy" id="99300"/>
    <lineage>
        <taxon>Eukaryota</taxon>
        <taxon>Viridiplantae</taxon>
        <taxon>Streptophyta</taxon>
        <taxon>Embryophyta</taxon>
        <taxon>Tracheophyta</taxon>
        <taxon>Spermatophyta</taxon>
        <taxon>Magnoliopsida</taxon>
        <taxon>eudicotyledons</taxon>
        <taxon>Gunneridae</taxon>
        <taxon>Pentapetalae</taxon>
        <taxon>asterids</taxon>
        <taxon>lamiids</taxon>
        <taxon>Lamiales</taxon>
        <taxon>Orobanchaceae</taxon>
        <taxon>Rehmannieae</taxon>
        <taxon>Rehmannia</taxon>
    </lineage>
</organism>
<dbReference type="EMBL" id="JABTTQ020003425">
    <property type="protein sequence ID" value="KAK6117630.1"/>
    <property type="molecule type" value="Genomic_DNA"/>
</dbReference>
<dbReference type="SMART" id="SM00220">
    <property type="entry name" value="S_TKc"/>
    <property type="match status" value="1"/>
</dbReference>
<evidence type="ECO:0000256" key="2">
    <source>
        <dbReference type="ARBA" id="ARBA00022679"/>
    </source>
</evidence>
<reference evidence="8 9" key="1">
    <citation type="journal article" date="2021" name="Comput. Struct. Biotechnol. J.">
        <title>De novo genome assembly of the potent medicinal plant Rehmannia glutinosa using nanopore technology.</title>
        <authorList>
            <person name="Ma L."/>
            <person name="Dong C."/>
            <person name="Song C."/>
            <person name="Wang X."/>
            <person name="Zheng X."/>
            <person name="Niu Y."/>
            <person name="Chen S."/>
            <person name="Feng W."/>
        </authorList>
    </citation>
    <scope>NUCLEOTIDE SEQUENCE [LARGE SCALE GENOMIC DNA]</scope>
    <source>
        <strain evidence="8">DH-2019</strain>
    </source>
</reference>
<feature type="compositionally biased region" description="Low complexity" evidence="6">
    <location>
        <begin position="241"/>
        <end position="258"/>
    </location>
</feature>
<keyword evidence="4" id="KW-0418">Kinase</keyword>
<evidence type="ECO:0000256" key="3">
    <source>
        <dbReference type="ARBA" id="ARBA00022741"/>
    </source>
</evidence>
<feature type="compositionally biased region" description="Polar residues" evidence="6">
    <location>
        <begin position="375"/>
        <end position="394"/>
    </location>
</feature>
<dbReference type="InterPro" id="IPR000719">
    <property type="entry name" value="Prot_kinase_dom"/>
</dbReference>
<dbReference type="PROSITE" id="PS50011">
    <property type="entry name" value="PROTEIN_KINASE_DOM"/>
    <property type="match status" value="1"/>
</dbReference>
<keyword evidence="9" id="KW-1185">Reference proteome</keyword>
<feature type="region of interest" description="Disordered" evidence="6">
    <location>
        <begin position="239"/>
        <end position="261"/>
    </location>
</feature>
<dbReference type="InterPro" id="IPR011009">
    <property type="entry name" value="Kinase-like_dom_sf"/>
</dbReference>
<gene>
    <name evidence="8" type="ORF">DH2020_048626</name>
</gene>
<dbReference type="Pfam" id="PF00069">
    <property type="entry name" value="Pkinase"/>
    <property type="match status" value="1"/>
</dbReference>
<keyword evidence="5" id="KW-0067">ATP-binding</keyword>
<name>A0ABR0U637_REHGL</name>
<evidence type="ECO:0000256" key="6">
    <source>
        <dbReference type="SAM" id="MobiDB-lite"/>
    </source>
</evidence>
<feature type="compositionally biased region" description="Low complexity" evidence="6">
    <location>
        <begin position="58"/>
        <end position="69"/>
    </location>
</feature>
<comment type="similarity">
    <text evidence="1">Belongs to the protein kinase superfamily. STE Ser/Thr protein kinase family. MAP kinase kinase kinase subfamily.</text>
</comment>
<evidence type="ECO:0000256" key="1">
    <source>
        <dbReference type="ARBA" id="ARBA00006529"/>
    </source>
</evidence>
<proteinExistence type="inferred from homology"/>
<keyword evidence="2" id="KW-0808">Transferase</keyword>
<dbReference type="InterPro" id="IPR050538">
    <property type="entry name" value="MAP_kinase_kinase_kinase"/>
</dbReference>
<feature type="compositionally biased region" description="Basic and acidic residues" evidence="6">
    <location>
        <begin position="18"/>
        <end position="34"/>
    </location>
</feature>
<dbReference type="PANTHER" id="PTHR48016:SF45">
    <property type="entry name" value="OS04G0559800 PROTEIN"/>
    <property type="match status" value="1"/>
</dbReference>
<dbReference type="Gene3D" id="1.10.510.10">
    <property type="entry name" value="Transferase(Phosphotransferase) domain 1"/>
    <property type="match status" value="1"/>
</dbReference>
<evidence type="ECO:0000313" key="9">
    <source>
        <dbReference type="Proteomes" id="UP001318860"/>
    </source>
</evidence>
<evidence type="ECO:0000259" key="7">
    <source>
        <dbReference type="PROSITE" id="PS50011"/>
    </source>
</evidence>
<dbReference type="SUPFAM" id="SSF56112">
    <property type="entry name" value="Protein kinase-like (PK-like)"/>
    <property type="match status" value="1"/>
</dbReference>
<feature type="region of interest" description="Disordered" evidence="6">
    <location>
        <begin position="1"/>
        <end position="114"/>
    </location>
</feature>
<feature type="region of interest" description="Disordered" evidence="6">
    <location>
        <begin position="203"/>
        <end position="226"/>
    </location>
</feature>
<dbReference type="Proteomes" id="UP001318860">
    <property type="component" value="Unassembled WGS sequence"/>
</dbReference>
<evidence type="ECO:0000256" key="5">
    <source>
        <dbReference type="ARBA" id="ARBA00022840"/>
    </source>
</evidence>